<proteinExistence type="predicted"/>
<comment type="subcellular location">
    <subcellularLocation>
        <location evidence="1">Membrane</location>
    </subcellularLocation>
</comment>
<accession>A0A1H6BC60</accession>
<dbReference type="InterPro" id="IPR001509">
    <property type="entry name" value="Epimerase_deHydtase"/>
</dbReference>
<dbReference type="RefSeq" id="WP_234993234.1">
    <property type="nucleotide sequence ID" value="NZ_CP049246.1"/>
</dbReference>
<dbReference type="AlphaFoldDB" id="A0A1H6BC60"/>
<protein>
    <submittedName>
        <fullName evidence="3">NAD dependent epimerase/dehydratase family protein</fullName>
    </submittedName>
</protein>
<feature type="domain" description="NAD-dependent epimerase/dehydratase" evidence="2">
    <location>
        <begin position="16"/>
        <end position="125"/>
    </location>
</feature>
<dbReference type="PANTHER" id="PTHR14097:SF8">
    <property type="entry name" value="NAD(P)-BINDING DOMAIN-CONTAINING PROTEIN"/>
    <property type="match status" value="1"/>
</dbReference>
<dbReference type="PANTHER" id="PTHR14097">
    <property type="entry name" value="OXIDOREDUCTASE HTATIP2"/>
    <property type="match status" value="1"/>
</dbReference>
<dbReference type="Gene3D" id="3.40.50.720">
    <property type="entry name" value="NAD(P)-binding Rossmann-like Domain"/>
    <property type="match status" value="1"/>
</dbReference>
<dbReference type="Proteomes" id="UP000236731">
    <property type="component" value="Unassembled WGS sequence"/>
</dbReference>
<dbReference type="Pfam" id="PF01370">
    <property type="entry name" value="Epimerase"/>
    <property type="match status" value="1"/>
</dbReference>
<gene>
    <name evidence="3" type="ORF">SAMN05421877_1103</name>
</gene>
<evidence type="ECO:0000259" key="2">
    <source>
        <dbReference type="Pfam" id="PF01370"/>
    </source>
</evidence>
<dbReference type="GO" id="GO:0016020">
    <property type="term" value="C:membrane"/>
    <property type="evidence" value="ECO:0007669"/>
    <property type="project" value="UniProtKB-SubCell"/>
</dbReference>
<sequence length="232" mass="26236">MDINHLEEGVMQKLHVIITGATGMVGEGVLQACLANEQVESILLVNRKPSQYQSEKIKEVILSDLSDISQLGAALKIYNACFFCAGVSSVGMKEEEYYQKTYTLTINFAEALLREQPDMTFCYVSGTGTDSTEQGRLMWARVKGKTENKLLRLPFKAVFNFRPGFMRPYPDAKHIKGFFKFLRAIYPVLRPWKPSYFLTLEEVGNAMINVSLHDYNKDILEPADISFLAANK</sequence>
<dbReference type="InterPro" id="IPR036291">
    <property type="entry name" value="NAD(P)-bd_dom_sf"/>
</dbReference>
<keyword evidence="4" id="KW-1185">Reference proteome</keyword>
<evidence type="ECO:0000256" key="1">
    <source>
        <dbReference type="ARBA" id="ARBA00004370"/>
    </source>
</evidence>
<name>A0A1H6BC60_9SPHI</name>
<evidence type="ECO:0000313" key="3">
    <source>
        <dbReference type="EMBL" id="SEG58222.1"/>
    </source>
</evidence>
<evidence type="ECO:0000313" key="4">
    <source>
        <dbReference type="Proteomes" id="UP000236731"/>
    </source>
</evidence>
<organism evidence="3 4">
    <name type="scientific">Sphingobacterium lactis</name>
    <dbReference type="NCBI Taxonomy" id="797291"/>
    <lineage>
        <taxon>Bacteria</taxon>
        <taxon>Pseudomonadati</taxon>
        <taxon>Bacteroidota</taxon>
        <taxon>Sphingobacteriia</taxon>
        <taxon>Sphingobacteriales</taxon>
        <taxon>Sphingobacteriaceae</taxon>
        <taxon>Sphingobacterium</taxon>
    </lineage>
</organism>
<reference evidence="4" key="1">
    <citation type="submission" date="2016-10" db="EMBL/GenBank/DDBJ databases">
        <authorList>
            <person name="Varghese N."/>
            <person name="Submissions S."/>
        </authorList>
    </citation>
    <scope>NUCLEOTIDE SEQUENCE [LARGE SCALE GENOMIC DNA]</scope>
    <source>
        <strain evidence="4">DSM 22361</strain>
    </source>
</reference>
<dbReference type="EMBL" id="FNUT01000010">
    <property type="protein sequence ID" value="SEG58222.1"/>
    <property type="molecule type" value="Genomic_DNA"/>
</dbReference>
<dbReference type="SUPFAM" id="SSF51735">
    <property type="entry name" value="NAD(P)-binding Rossmann-fold domains"/>
    <property type="match status" value="1"/>
</dbReference>